<dbReference type="AlphaFoldDB" id="A0AAD6UV68"/>
<feature type="compositionally biased region" description="Acidic residues" evidence="1">
    <location>
        <begin position="141"/>
        <end position="153"/>
    </location>
</feature>
<accession>A0AAD6UV68</accession>
<protein>
    <submittedName>
        <fullName evidence="2">Uncharacterized protein</fullName>
    </submittedName>
</protein>
<feature type="region of interest" description="Disordered" evidence="1">
    <location>
        <begin position="115"/>
        <end position="166"/>
    </location>
</feature>
<evidence type="ECO:0000313" key="3">
    <source>
        <dbReference type="Proteomes" id="UP001219525"/>
    </source>
</evidence>
<sequence>MGTKFITELRCQFLQALLFRFSAQHDCRLADCQPTASRPIIQERTETSQTISLLAHRDDSHFVVNMAALHNATQLRRVLPRALTVPRPIYADRKAHHVERAAVLRQSQIVKRAETQEKRRATLAKKAEQGKARKVPAVTEAEVDEGEQEDEGQAGDTRRKKRKHNH</sequence>
<keyword evidence="3" id="KW-1185">Reference proteome</keyword>
<organism evidence="2 3">
    <name type="scientific">Mycena pura</name>
    <dbReference type="NCBI Taxonomy" id="153505"/>
    <lineage>
        <taxon>Eukaryota</taxon>
        <taxon>Fungi</taxon>
        <taxon>Dikarya</taxon>
        <taxon>Basidiomycota</taxon>
        <taxon>Agaricomycotina</taxon>
        <taxon>Agaricomycetes</taxon>
        <taxon>Agaricomycetidae</taxon>
        <taxon>Agaricales</taxon>
        <taxon>Marasmiineae</taxon>
        <taxon>Mycenaceae</taxon>
        <taxon>Mycena</taxon>
    </lineage>
</organism>
<dbReference type="Proteomes" id="UP001219525">
    <property type="component" value="Unassembled WGS sequence"/>
</dbReference>
<dbReference type="EMBL" id="JARJCW010000092">
    <property type="protein sequence ID" value="KAJ7195229.1"/>
    <property type="molecule type" value="Genomic_DNA"/>
</dbReference>
<gene>
    <name evidence="2" type="ORF">GGX14DRAFT_377253</name>
</gene>
<reference evidence="2" key="1">
    <citation type="submission" date="2023-03" db="EMBL/GenBank/DDBJ databases">
        <title>Massive genome expansion in bonnet fungi (Mycena s.s.) driven by repeated elements and novel gene families across ecological guilds.</title>
        <authorList>
            <consortium name="Lawrence Berkeley National Laboratory"/>
            <person name="Harder C.B."/>
            <person name="Miyauchi S."/>
            <person name="Viragh M."/>
            <person name="Kuo A."/>
            <person name="Thoen E."/>
            <person name="Andreopoulos B."/>
            <person name="Lu D."/>
            <person name="Skrede I."/>
            <person name="Drula E."/>
            <person name="Henrissat B."/>
            <person name="Morin E."/>
            <person name="Kohler A."/>
            <person name="Barry K."/>
            <person name="LaButti K."/>
            <person name="Morin E."/>
            <person name="Salamov A."/>
            <person name="Lipzen A."/>
            <person name="Mereny Z."/>
            <person name="Hegedus B."/>
            <person name="Baldrian P."/>
            <person name="Stursova M."/>
            <person name="Weitz H."/>
            <person name="Taylor A."/>
            <person name="Grigoriev I.V."/>
            <person name="Nagy L.G."/>
            <person name="Martin F."/>
            <person name="Kauserud H."/>
        </authorList>
    </citation>
    <scope>NUCLEOTIDE SEQUENCE</scope>
    <source>
        <strain evidence="2">9144</strain>
    </source>
</reference>
<evidence type="ECO:0000256" key="1">
    <source>
        <dbReference type="SAM" id="MobiDB-lite"/>
    </source>
</evidence>
<proteinExistence type="predicted"/>
<feature type="compositionally biased region" description="Basic and acidic residues" evidence="1">
    <location>
        <begin position="115"/>
        <end position="131"/>
    </location>
</feature>
<name>A0AAD6UV68_9AGAR</name>
<comment type="caution">
    <text evidence="2">The sequence shown here is derived from an EMBL/GenBank/DDBJ whole genome shotgun (WGS) entry which is preliminary data.</text>
</comment>
<evidence type="ECO:0000313" key="2">
    <source>
        <dbReference type="EMBL" id="KAJ7195229.1"/>
    </source>
</evidence>